<dbReference type="PANTHER" id="PTHR28152:SF1">
    <property type="entry name" value="HYDROXYACYL-THIOESTER DEHYDRATASE TYPE 2, MITOCHONDRIAL"/>
    <property type="match status" value="1"/>
</dbReference>
<evidence type="ECO:0000313" key="1">
    <source>
        <dbReference type="EMBL" id="KAJ7708820.1"/>
    </source>
</evidence>
<sequence length="322" mass="35992">MAKLVSSSAAPLLLRRRLYSTSSNLSRLDVEALDAWIASPKQLVLRDKFSQERLEDLYITLPTRDGTRAPYRAPLSSAPLSYGAHLAFFHPRNPESKLRPDGTDADFCPPIPFTRRMWAGGRMRWPDPHNPLTIGETAESISTVETVAKKGFEKGTPMVFVNQKIEVTMMGRSRPSVVEERVHVYLADSVPVNNVPRDVKGLPSTADFTFTFTPTLTTLFRFSALTFNGHHIHLDADYAKLKEGYPERLVHGPLTALMLLEVTILQKPAVRIAHFEYRARNPIIVNRPMTIAGAWTNEHNATLWCTNDEGVVGMTGSVQLAE</sequence>
<dbReference type="GO" id="GO:0005739">
    <property type="term" value="C:mitochondrion"/>
    <property type="evidence" value="ECO:0007669"/>
    <property type="project" value="TreeGrafter"/>
</dbReference>
<dbReference type="GO" id="GO:0019171">
    <property type="term" value="F:(3R)-hydroxyacyl-[acyl-carrier-protein] dehydratase activity"/>
    <property type="evidence" value="ECO:0007669"/>
    <property type="project" value="TreeGrafter"/>
</dbReference>
<dbReference type="Proteomes" id="UP001221757">
    <property type="component" value="Unassembled WGS sequence"/>
</dbReference>
<protein>
    <recommendedName>
        <fullName evidence="3">N-terminal of MaoC-like dehydratase domain-containing protein</fullName>
    </recommendedName>
</protein>
<keyword evidence="2" id="KW-1185">Reference proteome</keyword>
<accession>A0AAD7H015</accession>
<organism evidence="1 2">
    <name type="scientific">Mycena rosella</name>
    <name type="common">Pink bonnet</name>
    <name type="synonym">Agaricus rosellus</name>
    <dbReference type="NCBI Taxonomy" id="1033263"/>
    <lineage>
        <taxon>Eukaryota</taxon>
        <taxon>Fungi</taxon>
        <taxon>Dikarya</taxon>
        <taxon>Basidiomycota</taxon>
        <taxon>Agaricomycotina</taxon>
        <taxon>Agaricomycetes</taxon>
        <taxon>Agaricomycetidae</taxon>
        <taxon>Agaricales</taxon>
        <taxon>Marasmiineae</taxon>
        <taxon>Mycenaceae</taxon>
        <taxon>Mycena</taxon>
    </lineage>
</organism>
<dbReference type="InterPro" id="IPR052741">
    <property type="entry name" value="Mitochondrial_HTD2"/>
</dbReference>
<name>A0AAD7H015_MYCRO</name>
<dbReference type="EMBL" id="JARKIE010000003">
    <property type="protein sequence ID" value="KAJ7708820.1"/>
    <property type="molecule type" value="Genomic_DNA"/>
</dbReference>
<dbReference type="Gene3D" id="3.10.129.10">
    <property type="entry name" value="Hotdog Thioesterase"/>
    <property type="match status" value="1"/>
</dbReference>
<comment type="caution">
    <text evidence="1">The sequence shown here is derived from an EMBL/GenBank/DDBJ whole genome shotgun (WGS) entry which is preliminary data.</text>
</comment>
<gene>
    <name evidence="1" type="ORF">B0H17DRAFT_1155912</name>
</gene>
<dbReference type="PANTHER" id="PTHR28152">
    <property type="entry name" value="HYDROXYACYL-THIOESTER DEHYDRATASE TYPE 2, MITOCHONDRIAL"/>
    <property type="match status" value="1"/>
</dbReference>
<dbReference type="AlphaFoldDB" id="A0AAD7H015"/>
<dbReference type="InterPro" id="IPR029069">
    <property type="entry name" value="HotDog_dom_sf"/>
</dbReference>
<proteinExistence type="predicted"/>
<reference evidence="1" key="1">
    <citation type="submission" date="2023-03" db="EMBL/GenBank/DDBJ databases">
        <title>Massive genome expansion in bonnet fungi (Mycena s.s.) driven by repeated elements and novel gene families across ecological guilds.</title>
        <authorList>
            <consortium name="Lawrence Berkeley National Laboratory"/>
            <person name="Harder C.B."/>
            <person name="Miyauchi S."/>
            <person name="Viragh M."/>
            <person name="Kuo A."/>
            <person name="Thoen E."/>
            <person name="Andreopoulos B."/>
            <person name="Lu D."/>
            <person name="Skrede I."/>
            <person name="Drula E."/>
            <person name="Henrissat B."/>
            <person name="Morin E."/>
            <person name="Kohler A."/>
            <person name="Barry K."/>
            <person name="LaButti K."/>
            <person name="Morin E."/>
            <person name="Salamov A."/>
            <person name="Lipzen A."/>
            <person name="Mereny Z."/>
            <person name="Hegedus B."/>
            <person name="Baldrian P."/>
            <person name="Stursova M."/>
            <person name="Weitz H."/>
            <person name="Taylor A."/>
            <person name="Grigoriev I.V."/>
            <person name="Nagy L.G."/>
            <person name="Martin F."/>
            <person name="Kauserud H."/>
        </authorList>
    </citation>
    <scope>NUCLEOTIDE SEQUENCE</scope>
    <source>
        <strain evidence="1">CBHHK067</strain>
    </source>
</reference>
<dbReference type="SUPFAM" id="SSF54637">
    <property type="entry name" value="Thioesterase/thiol ester dehydrase-isomerase"/>
    <property type="match status" value="1"/>
</dbReference>
<evidence type="ECO:0008006" key="3">
    <source>
        <dbReference type="Google" id="ProtNLM"/>
    </source>
</evidence>
<evidence type="ECO:0000313" key="2">
    <source>
        <dbReference type="Proteomes" id="UP001221757"/>
    </source>
</evidence>